<protein>
    <submittedName>
        <fullName evidence="1">Uncharacterized protein</fullName>
    </submittedName>
</protein>
<dbReference type="AlphaFoldDB" id="A0A9D4T929"/>
<keyword evidence="2" id="KW-1185">Reference proteome</keyword>
<reference evidence="1" key="2">
    <citation type="submission" date="2021-09" db="EMBL/GenBank/DDBJ databases">
        <authorList>
            <person name="Jia N."/>
            <person name="Wang J."/>
            <person name="Shi W."/>
            <person name="Du L."/>
            <person name="Sun Y."/>
            <person name="Zhan W."/>
            <person name="Jiang J."/>
            <person name="Wang Q."/>
            <person name="Zhang B."/>
            <person name="Ji P."/>
            <person name="Sakyi L.B."/>
            <person name="Cui X."/>
            <person name="Yuan T."/>
            <person name="Jiang B."/>
            <person name="Yang W."/>
            <person name="Lam T.T.-Y."/>
            <person name="Chang Q."/>
            <person name="Ding S."/>
            <person name="Wang X."/>
            <person name="Zhu J."/>
            <person name="Ruan X."/>
            <person name="Zhao L."/>
            <person name="Wei J."/>
            <person name="Que T."/>
            <person name="Du C."/>
            <person name="Cheng J."/>
            <person name="Dai P."/>
            <person name="Han X."/>
            <person name="Huang E."/>
            <person name="Gao Y."/>
            <person name="Liu J."/>
            <person name="Shao H."/>
            <person name="Ye R."/>
            <person name="Li L."/>
            <person name="Wei W."/>
            <person name="Wang X."/>
            <person name="Wang C."/>
            <person name="Huo Q."/>
            <person name="Li W."/>
            <person name="Guo W."/>
            <person name="Chen H."/>
            <person name="Chen S."/>
            <person name="Zhou L."/>
            <person name="Zhou L."/>
            <person name="Ni X."/>
            <person name="Tian J."/>
            <person name="Zhou Y."/>
            <person name="Sheng Y."/>
            <person name="Liu T."/>
            <person name="Pan Y."/>
            <person name="Xia L."/>
            <person name="Li J."/>
            <person name="Zhao F."/>
            <person name="Cao W."/>
        </authorList>
    </citation>
    <scope>NUCLEOTIDE SEQUENCE</scope>
    <source>
        <strain evidence="1">Rsan-2018</strain>
        <tissue evidence="1">Larvae</tissue>
    </source>
</reference>
<evidence type="ECO:0000313" key="2">
    <source>
        <dbReference type="Proteomes" id="UP000821837"/>
    </source>
</evidence>
<gene>
    <name evidence="1" type="ORF">HPB52_009125</name>
</gene>
<dbReference type="Proteomes" id="UP000821837">
    <property type="component" value="Chromosome 1"/>
</dbReference>
<organism evidence="1 2">
    <name type="scientific">Rhipicephalus sanguineus</name>
    <name type="common">Brown dog tick</name>
    <name type="synonym">Ixodes sanguineus</name>
    <dbReference type="NCBI Taxonomy" id="34632"/>
    <lineage>
        <taxon>Eukaryota</taxon>
        <taxon>Metazoa</taxon>
        <taxon>Ecdysozoa</taxon>
        <taxon>Arthropoda</taxon>
        <taxon>Chelicerata</taxon>
        <taxon>Arachnida</taxon>
        <taxon>Acari</taxon>
        <taxon>Parasitiformes</taxon>
        <taxon>Ixodida</taxon>
        <taxon>Ixodoidea</taxon>
        <taxon>Ixodidae</taxon>
        <taxon>Rhipicephalinae</taxon>
        <taxon>Rhipicephalus</taxon>
        <taxon>Rhipicephalus</taxon>
    </lineage>
</organism>
<comment type="caution">
    <text evidence="1">The sequence shown here is derived from an EMBL/GenBank/DDBJ whole genome shotgun (WGS) entry which is preliminary data.</text>
</comment>
<reference evidence="1" key="1">
    <citation type="journal article" date="2020" name="Cell">
        <title>Large-Scale Comparative Analyses of Tick Genomes Elucidate Their Genetic Diversity and Vector Capacities.</title>
        <authorList>
            <consortium name="Tick Genome and Microbiome Consortium (TIGMIC)"/>
            <person name="Jia N."/>
            <person name="Wang J."/>
            <person name="Shi W."/>
            <person name="Du L."/>
            <person name="Sun Y."/>
            <person name="Zhan W."/>
            <person name="Jiang J.F."/>
            <person name="Wang Q."/>
            <person name="Zhang B."/>
            <person name="Ji P."/>
            <person name="Bell-Sakyi L."/>
            <person name="Cui X.M."/>
            <person name="Yuan T.T."/>
            <person name="Jiang B.G."/>
            <person name="Yang W.F."/>
            <person name="Lam T.T."/>
            <person name="Chang Q.C."/>
            <person name="Ding S.J."/>
            <person name="Wang X.J."/>
            <person name="Zhu J.G."/>
            <person name="Ruan X.D."/>
            <person name="Zhao L."/>
            <person name="Wei J.T."/>
            <person name="Ye R.Z."/>
            <person name="Que T.C."/>
            <person name="Du C.H."/>
            <person name="Zhou Y.H."/>
            <person name="Cheng J.X."/>
            <person name="Dai P.F."/>
            <person name="Guo W.B."/>
            <person name="Han X.H."/>
            <person name="Huang E.J."/>
            <person name="Li L.F."/>
            <person name="Wei W."/>
            <person name="Gao Y.C."/>
            <person name="Liu J.Z."/>
            <person name="Shao H.Z."/>
            <person name="Wang X."/>
            <person name="Wang C.C."/>
            <person name="Yang T.C."/>
            <person name="Huo Q.B."/>
            <person name="Li W."/>
            <person name="Chen H.Y."/>
            <person name="Chen S.E."/>
            <person name="Zhou L.G."/>
            <person name="Ni X.B."/>
            <person name="Tian J.H."/>
            <person name="Sheng Y."/>
            <person name="Liu T."/>
            <person name="Pan Y.S."/>
            <person name="Xia L.Y."/>
            <person name="Li J."/>
            <person name="Zhao F."/>
            <person name="Cao W.C."/>
        </authorList>
    </citation>
    <scope>NUCLEOTIDE SEQUENCE</scope>
    <source>
        <strain evidence="1">Rsan-2018</strain>
    </source>
</reference>
<dbReference type="EMBL" id="JABSTV010001245">
    <property type="protein sequence ID" value="KAH7983088.1"/>
    <property type="molecule type" value="Genomic_DNA"/>
</dbReference>
<evidence type="ECO:0000313" key="1">
    <source>
        <dbReference type="EMBL" id="KAH7983088.1"/>
    </source>
</evidence>
<sequence length="105" mass="11668">MSTVVLANAHAREIRKLQPPFTILPPCEDDIHSHLATADEAARRRSPRTGADIAVKFTITFGARSIEGVMRAPHRVRMTALRGEAQRRPSVPLLYPLDKRPFTGS</sequence>
<name>A0A9D4T929_RHISA</name>
<proteinExistence type="predicted"/>
<accession>A0A9D4T929</accession>